<organism evidence="1 2">
    <name type="scientific">Rhizophagus irregularis</name>
    <dbReference type="NCBI Taxonomy" id="588596"/>
    <lineage>
        <taxon>Eukaryota</taxon>
        <taxon>Fungi</taxon>
        <taxon>Fungi incertae sedis</taxon>
        <taxon>Mucoromycota</taxon>
        <taxon>Glomeromycotina</taxon>
        <taxon>Glomeromycetes</taxon>
        <taxon>Glomerales</taxon>
        <taxon>Glomeraceae</taxon>
        <taxon>Rhizophagus</taxon>
    </lineage>
</organism>
<dbReference type="Proteomes" id="UP000232688">
    <property type="component" value="Unassembled WGS sequence"/>
</dbReference>
<accession>A0A2N0QZC6</accession>
<gene>
    <name evidence="1" type="ORF">RhiirA1_429121</name>
</gene>
<name>A0A2N0QZC6_9GLOM</name>
<reference evidence="1 2" key="2">
    <citation type="submission" date="2017-10" db="EMBL/GenBank/DDBJ databases">
        <title>Genome analyses suggest a sexual origin of heterokaryosis in a supposedly ancient asexual fungus.</title>
        <authorList>
            <person name="Corradi N."/>
            <person name="Sedzielewska K."/>
            <person name="Noel J."/>
            <person name="Charron P."/>
            <person name="Farinelli L."/>
            <person name="Marton T."/>
            <person name="Kruger M."/>
            <person name="Pelin A."/>
            <person name="Brachmann A."/>
            <person name="Corradi N."/>
        </authorList>
    </citation>
    <scope>NUCLEOTIDE SEQUENCE [LARGE SCALE GENOMIC DNA]</scope>
    <source>
        <strain evidence="1 2">A1</strain>
    </source>
</reference>
<protein>
    <submittedName>
        <fullName evidence="1">Uncharacterized protein</fullName>
    </submittedName>
</protein>
<dbReference type="AlphaFoldDB" id="A0A2N0QZC6"/>
<evidence type="ECO:0000313" key="2">
    <source>
        <dbReference type="Proteomes" id="UP000232688"/>
    </source>
</evidence>
<sequence>MHAMSGCPSGKSVILDTSIKVKYVYQKSYRQIFNRKGGHISKNAIVQHKHFGLNNSSRFPSIESLSL</sequence>
<dbReference type="VEuPathDB" id="FungiDB:RhiirA1_429121"/>
<comment type="caution">
    <text evidence="1">The sequence shown here is derived from an EMBL/GenBank/DDBJ whole genome shotgun (WGS) entry which is preliminary data.</text>
</comment>
<dbReference type="EMBL" id="LLXH01002157">
    <property type="protein sequence ID" value="PKC56408.1"/>
    <property type="molecule type" value="Genomic_DNA"/>
</dbReference>
<reference evidence="1 2" key="1">
    <citation type="submission" date="2017-10" db="EMBL/GenBank/DDBJ databases">
        <title>Extensive intraspecific genome diversity in a model arbuscular mycorrhizal fungus.</title>
        <authorList>
            <person name="Chen E.C.H."/>
            <person name="Morin E."/>
            <person name="Baudet D."/>
            <person name="Noel J."/>
            <person name="Ndikumana S."/>
            <person name="Charron P."/>
            <person name="St-Onge C."/>
            <person name="Giorgi J."/>
            <person name="Grigoriev I.V."/>
            <person name="Roux C."/>
            <person name="Martin F.M."/>
            <person name="Corradi N."/>
        </authorList>
    </citation>
    <scope>NUCLEOTIDE SEQUENCE [LARGE SCALE GENOMIC DNA]</scope>
    <source>
        <strain evidence="1 2">A1</strain>
    </source>
</reference>
<proteinExistence type="predicted"/>
<evidence type="ECO:0000313" key="1">
    <source>
        <dbReference type="EMBL" id="PKC56408.1"/>
    </source>
</evidence>